<feature type="region of interest" description="Disordered" evidence="1">
    <location>
        <begin position="33"/>
        <end position="186"/>
    </location>
</feature>
<feature type="domain" description="WIBG Mago-binding" evidence="2">
    <location>
        <begin position="15"/>
        <end position="36"/>
    </location>
</feature>
<reference evidence="3 4" key="1">
    <citation type="journal article" date="2023" name="Elife">
        <title>Identification of key yeast species and microbe-microbe interactions impacting larval growth of Drosophila in the wild.</title>
        <authorList>
            <person name="Mure A."/>
            <person name="Sugiura Y."/>
            <person name="Maeda R."/>
            <person name="Honda K."/>
            <person name="Sakurai N."/>
            <person name="Takahashi Y."/>
            <person name="Watada M."/>
            <person name="Katoh T."/>
            <person name="Gotoh A."/>
            <person name="Gotoh Y."/>
            <person name="Taniguchi I."/>
            <person name="Nakamura K."/>
            <person name="Hayashi T."/>
            <person name="Katayama T."/>
            <person name="Uemura T."/>
            <person name="Hattori Y."/>
        </authorList>
    </citation>
    <scope>NUCLEOTIDE SEQUENCE [LARGE SCALE GENOMIC DNA]</scope>
    <source>
        <strain evidence="3 4">SC-9</strain>
    </source>
</reference>
<keyword evidence="4" id="KW-1185">Reference proteome</keyword>
<feature type="compositionally biased region" description="Low complexity" evidence="1">
    <location>
        <begin position="1"/>
        <end position="13"/>
    </location>
</feature>
<protein>
    <recommendedName>
        <fullName evidence="2">WIBG Mago-binding domain-containing protein</fullName>
    </recommendedName>
</protein>
<evidence type="ECO:0000313" key="3">
    <source>
        <dbReference type="EMBL" id="GMM36649.1"/>
    </source>
</evidence>
<feature type="compositionally biased region" description="Basic and acidic residues" evidence="1">
    <location>
        <begin position="127"/>
        <end position="160"/>
    </location>
</feature>
<feature type="compositionally biased region" description="Basic and acidic residues" evidence="1">
    <location>
        <begin position="40"/>
        <end position="70"/>
    </location>
</feature>
<sequence length="186" mass="21411">MDGWWGDDSNNNDTIGGTLRADDTRRKVVKIRPGFAAPEARQRYSVRELMERKQRQKEGNLQRVSDRKVPLDSNYSQRSTKNTSVSGHGGSEVDEDLSQTLAGIDINNVRGTKVERSQKASLPSSSKAEDRKRSLIIHERDPKSKQFSEDTKKTNDENKKSTKHYKQRKKKMTLEELEKQYNKTEK</sequence>
<evidence type="ECO:0000256" key="1">
    <source>
        <dbReference type="SAM" id="MobiDB-lite"/>
    </source>
</evidence>
<organism evidence="3 4">
    <name type="scientific">Saccharomycopsis crataegensis</name>
    <dbReference type="NCBI Taxonomy" id="43959"/>
    <lineage>
        <taxon>Eukaryota</taxon>
        <taxon>Fungi</taxon>
        <taxon>Dikarya</taxon>
        <taxon>Ascomycota</taxon>
        <taxon>Saccharomycotina</taxon>
        <taxon>Saccharomycetes</taxon>
        <taxon>Saccharomycopsidaceae</taxon>
        <taxon>Saccharomycopsis</taxon>
    </lineage>
</organism>
<dbReference type="GeneID" id="90074624"/>
<dbReference type="InterPro" id="IPR015362">
    <property type="entry name" value="WIBG_mago-bd"/>
</dbReference>
<comment type="caution">
    <text evidence="3">The sequence shown here is derived from an EMBL/GenBank/DDBJ whole genome shotgun (WGS) entry which is preliminary data.</text>
</comment>
<name>A0AAV5QPP5_9ASCO</name>
<feature type="compositionally biased region" description="Basic residues" evidence="1">
    <location>
        <begin position="161"/>
        <end position="171"/>
    </location>
</feature>
<dbReference type="AlphaFoldDB" id="A0AAV5QPP5"/>
<feature type="compositionally biased region" description="Basic and acidic residues" evidence="1">
    <location>
        <begin position="172"/>
        <end position="186"/>
    </location>
</feature>
<evidence type="ECO:0000259" key="2">
    <source>
        <dbReference type="Pfam" id="PF09282"/>
    </source>
</evidence>
<dbReference type="Proteomes" id="UP001360560">
    <property type="component" value="Unassembled WGS sequence"/>
</dbReference>
<accession>A0AAV5QPP5</accession>
<feature type="region of interest" description="Disordered" evidence="1">
    <location>
        <begin position="1"/>
        <end position="20"/>
    </location>
</feature>
<feature type="compositionally biased region" description="Polar residues" evidence="1">
    <location>
        <begin position="73"/>
        <end position="86"/>
    </location>
</feature>
<evidence type="ECO:0000313" key="4">
    <source>
        <dbReference type="Proteomes" id="UP001360560"/>
    </source>
</evidence>
<dbReference type="RefSeq" id="XP_064853645.1">
    <property type="nucleotide sequence ID" value="XM_064997573.1"/>
</dbReference>
<dbReference type="EMBL" id="BTFZ01000011">
    <property type="protein sequence ID" value="GMM36649.1"/>
    <property type="molecule type" value="Genomic_DNA"/>
</dbReference>
<gene>
    <name evidence="3" type="ORF">DASC09_039740</name>
</gene>
<proteinExistence type="predicted"/>
<dbReference type="Pfam" id="PF09282">
    <property type="entry name" value="Mago-bind"/>
    <property type="match status" value="1"/>
</dbReference>